<keyword evidence="2" id="KW-1185">Reference proteome</keyword>
<organism evidence="1 2">
    <name type="scientific">Rhododendron molle</name>
    <name type="common">Chinese azalea</name>
    <name type="synonym">Azalea mollis</name>
    <dbReference type="NCBI Taxonomy" id="49168"/>
    <lineage>
        <taxon>Eukaryota</taxon>
        <taxon>Viridiplantae</taxon>
        <taxon>Streptophyta</taxon>
        <taxon>Embryophyta</taxon>
        <taxon>Tracheophyta</taxon>
        <taxon>Spermatophyta</taxon>
        <taxon>Magnoliopsida</taxon>
        <taxon>eudicotyledons</taxon>
        <taxon>Gunneridae</taxon>
        <taxon>Pentapetalae</taxon>
        <taxon>asterids</taxon>
        <taxon>Ericales</taxon>
        <taxon>Ericaceae</taxon>
        <taxon>Ericoideae</taxon>
        <taxon>Rhodoreae</taxon>
        <taxon>Rhododendron</taxon>
    </lineage>
</organism>
<sequence>MLKSQDLLREHILARGMGIKKSLGRSTFATKKATRCTKNHVENSESFNRRRGIIREGCCARC</sequence>
<gene>
    <name evidence="1" type="ORF">RHMOL_Rhmol05G0136700</name>
</gene>
<dbReference type="Proteomes" id="UP001062846">
    <property type="component" value="Chromosome 5"/>
</dbReference>
<evidence type="ECO:0000313" key="1">
    <source>
        <dbReference type="EMBL" id="KAI8554960.1"/>
    </source>
</evidence>
<proteinExistence type="predicted"/>
<comment type="caution">
    <text evidence="1">The sequence shown here is derived from an EMBL/GenBank/DDBJ whole genome shotgun (WGS) entry which is preliminary data.</text>
</comment>
<name>A0ACC0NNU7_RHOML</name>
<protein>
    <submittedName>
        <fullName evidence="1">Uncharacterized protein</fullName>
    </submittedName>
</protein>
<reference evidence="1" key="1">
    <citation type="submission" date="2022-02" db="EMBL/GenBank/DDBJ databases">
        <title>Plant Genome Project.</title>
        <authorList>
            <person name="Zhang R.-G."/>
        </authorList>
    </citation>
    <scope>NUCLEOTIDE SEQUENCE</scope>
    <source>
        <strain evidence="1">AT1</strain>
    </source>
</reference>
<dbReference type="EMBL" id="CM046392">
    <property type="protein sequence ID" value="KAI8554960.1"/>
    <property type="molecule type" value="Genomic_DNA"/>
</dbReference>
<accession>A0ACC0NNU7</accession>
<evidence type="ECO:0000313" key="2">
    <source>
        <dbReference type="Proteomes" id="UP001062846"/>
    </source>
</evidence>